<dbReference type="PANTHER" id="PTHR10443">
    <property type="entry name" value="MICROSOMAL DIPEPTIDASE"/>
    <property type="match status" value="1"/>
</dbReference>
<reference evidence="1 2" key="1">
    <citation type="journal article" date="2013" name="ISME J.">
        <title>A metabolic model for members of the genus Tetrasphaera involved in enhanced biological phosphorus removal.</title>
        <authorList>
            <person name="Kristiansen R."/>
            <person name="Nguyen H.T.T."/>
            <person name="Saunders A.M."/>
            <person name="Nielsen J.L."/>
            <person name="Wimmer R."/>
            <person name="Le V.Q."/>
            <person name="McIlroy S.J."/>
            <person name="Petrovski S."/>
            <person name="Seviour R.J."/>
            <person name="Calteau A."/>
            <person name="Nielsen K.L."/>
            <person name="Nielsen P.H."/>
        </authorList>
    </citation>
    <scope>NUCLEOTIDE SEQUENCE [LARGE SCALE GENOMIC DNA]</scope>
    <source>
        <strain evidence="1 2">Lp2</strain>
    </source>
</reference>
<dbReference type="Pfam" id="PF01244">
    <property type="entry name" value="Peptidase_M19"/>
    <property type="match status" value="1"/>
</dbReference>
<keyword evidence="2" id="KW-1185">Reference proteome</keyword>
<evidence type="ECO:0000313" key="2">
    <source>
        <dbReference type="Proteomes" id="UP000013167"/>
    </source>
</evidence>
<dbReference type="OrthoDB" id="9804920at2"/>
<organism evidence="1 2">
    <name type="scientific">Phycicoccus elongatus Lp2</name>
    <dbReference type="NCBI Taxonomy" id="1193181"/>
    <lineage>
        <taxon>Bacteria</taxon>
        <taxon>Bacillati</taxon>
        <taxon>Actinomycetota</taxon>
        <taxon>Actinomycetes</taxon>
        <taxon>Micrococcales</taxon>
        <taxon>Intrasporangiaceae</taxon>
        <taxon>Phycicoccus</taxon>
    </lineage>
</organism>
<dbReference type="InterPro" id="IPR032466">
    <property type="entry name" value="Metal_Hydrolase"/>
</dbReference>
<comment type="caution">
    <text evidence="1">The sequence shown here is derived from an EMBL/GenBank/DDBJ whole genome shotgun (WGS) entry which is preliminary data.</text>
</comment>
<dbReference type="CDD" id="cd01301">
    <property type="entry name" value="rDP_like"/>
    <property type="match status" value="1"/>
</dbReference>
<dbReference type="PANTHER" id="PTHR10443:SF12">
    <property type="entry name" value="DIPEPTIDASE"/>
    <property type="match status" value="1"/>
</dbReference>
<dbReference type="RefSeq" id="WP_010850629.1">
    <property type="nucleotide sequence ID" value="NZ_HF570956.1"/>
</dbReference>
<dbReference type="Proteomes" id="UP000013167">
    <property type="component" value="Unassembled WGS sequence"/>
</dbReference>
<dbReference type="GO" id="GO:0006508">
    <property type="term" value="P:proteolysis"/>
    <property type="evidence" value="ECO:0007669"/>
    <property type="project" value="InterPro"/>
</dbReference>
<dbReference type="InterPro" id="IPR008257">
    <property type="entry name" value="Pept_M19"/>
</dbReference>
<evidence type="ECO:0000313" key="1">
    <source>
        <dbReference type="EMBL" id="CCH70786.1"/>
    </source>
</evidence>
<dbReference type="Gene3D" id="3.20.20.140">
    <property type="entry name" value="Metal-dependent hydrolases"/>
    <property type="match status" value="1"/>
</dbReference>
<dbReference type="eggNOG" id="COG2355">
    <property type="taxonomic scope" value="Bacteria"/>
</dbReference>
<proteinExistence type="predicted"/>
<dbReference type="EC" id="3.4.13.19" evidence="1"/>
<keyword evidence="1" id="KW-0224">Dipeptidase</keyword>
<accession>N0E4I4</accession>
<dbReference type="AlphaFoldDB" id="N0E4I4"/>
<dbReference type="STRING" id="1193181.BN10_680012"/>
<protein>
    <submittedName>
        <fullName evidence="1">Dipeptidase 1</fullName>
        <ecNumber evidence="1">3.4.13.19</ecNumber>
    </submittedName>
</protein>
<dbReference type="EMBL" id="CAIZ01000139">
    <property type="protein sequence ID" value="CCH70786.1"/>
    <property type="molecule type" value="Genomic_DNA"/>
</dbReference>
<keyword evidence="1" id="KW-0645">Protease</keyword>
<dbReference type="HOGENOM" id="CLU_031404_4_2_11"/>
<gene>
    <name evidence="1" type="primary">Dpep</name>
    <name evidence="1" type="ORF">BN10_680012</name>
</gene>
<keyword evidence="1" id="KW-0378">Hydrolase</keyword>
<name>N0E4I4_9MICO</name>
<dbReference type="GO" id="GO:0070573">
    <property type="term" value="F:metallodipeptidase activity"/>
    <property type="evidence" value="ECO:0007669"/>
    <property type="project" value="InterPro"/>
</dbReference>
<dbReference type="SUPFAM" id="SSF51556">
    <property type="entry name" value="Metallo-dependent hydrolases"/>
    <property type="match status" value="1"/>
</dbReference>
<dbReference type="PROSITE" id="PS51365">
    <property type="entry name" value="RENAL_DIPEPTIDASE_2"/>
    <property type="match status" value="1"/>
</dbReference>
<sequence length="381" mass="41108">MSAELLTGVLAEHPVWDGHNDLPWAMRDLVGYDMERIDVAARGERTHTDLPRLREGGVGAQFWSVFVPAQLAGDAAVTASLEQVDFVRRMTDRYAAELALATSVADVDAAWASGRIASLMGMEGGHSINSSLGTLRMFHALGVRYLTLTHNDNVPWADSATDEPVLGGLSDFGRDVVREMNRLGMLVDCSHVSADTMRDALAVTSAPIIFSHSSARAVCDHPRNVPDDVLASLATNGGVCMVTFVPKFVSPTVREWDLAAAEEAKAEGVDPADYAAYGEFCRGRREREPQPVATLTDVVAHCEHVREVAGIEHIGLGGDYDGVDLLPEGLDDVTGYPRLLEALAERGWSAQDLGALTSGNIRRVLGDAEDVADGRDEPRRH</sequence>